<feature type="domain" description="C2c1 CRISPR-Cas endonuclease RuvC-like" evidence="2">
    <location>
        <begin position="1159"/>
        <end position="1364"/>
    </location>
</feature>
<evidence type="ECO:0000256" key="1">
    <source>
        <dbReference type="SAM" id="Coils"/>
    </source>
</evidence>
<dbReference type="Proteomes" id="UP000430670">
    <property type="component" value="Unassembled WGS sequence"/>
</dbReference>
<feature type="coiled-coil region" evidence="1">
    <location>
        <begin position="558"/>
        <end position="608"/>
    </location>
</feature>
<sequence length="1472" mass="171069">MKDTNNSVPRAYTMRLYGVDKQNDSWRDCLWFTHEAINRGAKAFGDWLLTFRGGLDHNLAKPEDLQEESQELENGNEEIRRRRRILAISWLSVESKNGAPVEYIVSHDPDLPNNSKLKWKTVEALRDILVRRDVDNKEIENWIADCKDLVTAPIREDAIWVNRSDAFDELAKTIPSLSRDEVWDLLDYFFTSKEAYFVSYQEKNNGHSENDSRTLIQKAGNWLSSRIGQGKKSDYSKLTVVYMLIGQWALMKSNEDNPTSTMEDLAFFLEKNGLNLPTKNKDGILSIAKSQGRRSSTQLKLQSYSDSRQLDRDELRKLNKSAFSDAEKSKKKASEKEKGPHEYCEVLIRDVENACGFTFFKLDKGSRHEFFSIMFDHGARKVSTAHTWNKIAEKRRQELNGDTEKLTEVPEEARTFLLKYCEQRTKDTDAKERVRIRKGAINGWGEVVHLWSKNPKATAEERIHLARSLQDDLDKFGDINLFEDLATEEAKFVWLNNGKPDPEILKNYVTASEARYKQSKFKVPAYRHPDPLLHPVFCDFGNSRPSISYNAYEAVKKVRELNGIIEKKEDKRKEILEKIEKNKNSTKNEKLESQLLSIEKELKRHREEKSRLLNPRILSLEVWDGQETRAVPMRWSSKQLFSDFALRTQYINFVDRSETKNVPRATRHGVATSNVESEWAIFVRDIFSESNKWNGRLQAPREQLCQLDALRNKDLAAFHRETKKINWFITLSAKLKPQGPWLDYLSNREATLSSTQSSLFAKENKKRRGEGRLQLCRLPGLRVLSVDLGHRYGAACAVWETVDLEEIKKVCQDHGRDFPKEEDHYLHISYSSFSGGKEKKKTIFYRRIGPDVIHDGEPHPAPWARLDRQFFIKLQGEEMVRKASSEELFLVHKLEEFIGKKNPLFDRLYHQYSNSKSYMKMAEGFETLGYPSKENDVKKEWNDGNITKLLSVDKLMAYAVRMVREGLRRHAKRTRIAKNLISSDKTRPGGRKQSLPIEDRNTILMEVIQDWRDLTSNERWVDERAQELWSVYIKKLANDYSLIDENPENDAELARLLTKNESLCMKLHTLWATRWREDDERWREQLRLIKDWIVPSGGKGKSGSIRHVGGLSTIRITTFRALRRAQIAYYTRPTTESDGDQVQPSFGQKVLTDIENMQENRVKQLVSRIVEAALGIGQEYSRTMGSKTPKRPINQPDDLRHRACHAVVIEDLTHYRPEETRTRRENRQLMNWQAARVKKYLDDSRTLHGIKLVDVSPRYTSRQDSRTGAAGLRCRDVSVSDFCSSIYWDKELKKAEKKAQQHKAGAFEKYILKLKELAEKTNDKDKYFRIPVSGGEIFVSADRNSPVQKGIHADLNAAANIGLRAITDPDWPGRWWYIATSPSENYRIPVKEKYAGVHELDKQKFGKCGTGYTTNIERVTRKKAEEARVMNLFRDVSNVSYHKATWFTYQDYWELQTEKVIENLRRVYIDSM</sequence>
<name>A0A6I3SPI6_HELMO</name>
<dbReference type="RefSeq" id="WP_155478055.1">
    <property type="nucleotide sequence ID" value="NZ_WNKU01000050.1"/>
</dbReference>
<evidence type="ECO:0000313" key="3">
    <source>
        <dbReference type="EMBL" id="MTV50973.1"/>
    </source>
</evidence>
<gene>
    <name evidence="3" type="primary">cas12b</name>
    <name evidence="3" type="ORF">GJ688_18820</name>
</gene>
<comment type="caution">
    <text evidence="3">The sequence shown here is derived from an EMBL/GenBank/DDBJ whole genome shotgun (WGS) entry which is preliminary data.</text>
</comment>
<proteinExistence type="predicted"/>
<dbReference type="Pfam" id="PF22126">
    <property type="entry name" value="C2c1_RuvC-like"/>
    <property type="match status" value="1"/>
</dbReference>
<evidence type="ECO:0000259" key="2">
    <source>
        <dbReference type="Pfam" id="PF22126"/>
    </source>
</evidence>
<dbReference type="NCBIfam" id="NF033949">
    <property type="entry name" value="Cas12b"/>
    <property type="match status" value="1"/>
</dbReference>
<keyword evidence="4" id="KW-1185">Reference proteome</keyword>
<protein>
    <submittedName>
        <fullName evidence="3">Type V CRISPR-associated protein Cas12b</fullName>
    </submittedName>
</protein>
<evidence type="ECO:0000313" key="4">
    <source>
        <dbReference type="Proteomes" id="UP000430670"/>
    </source>
</evidence>
<dbReference type="EMBL" id="WNKU01000050">
    <property type="protein sequence ID" value="MTV50973.1"/>
    <property type="molecule type" value="Genomic_DNA"/>
</dbReference>
<dbReference type="InterPro" id="IPR054011">
    <property type="entry name" value="C2c1_RuvC-like"/>
</dbReference>
<reference evidence="3 4" key="1">
    <citation type="submission" date="2019-11" db="EMBL/GenBank/DDBJ databases">
        <title>Whole-genome sequence of a the green, strictly anaerobic photosynthetic bacterium Heliobacillus mobilis DSM 6151.</title>
        <authorList>
            <person name="Kyndt J.A."/>
            <person name="Meyer T.E."/>
        </authorList>
    </citation>
    <scope>NUCLEOTIDE SEQUENCE [LARGE SCALE GENOMIC DNA]</scope>
    <source>
        <strain evidence="3 4">DSM 6151</strain>
    </source>
</reference>
<accession>A0A6I3SPI6</accession>
<keyword evidence="1" id="KW-0175">Coiled coil</keyword>
<dbReference type="OrthoDB" id="2369085at2"/>
<organism evidence="3 4">
    <name type="scientific">Heliobacterium mobile</name>
    <name type="common">Heliobacillus mobilis</name>
    <dbReference type="NCBI Taxonomy" id="28064"/>
    <lineage>
        <taxon>Bacteria</taxon>
        <taxon>Bacillati</taxon>
        <taxon>Bacillota</taxon>
        <taxon>Clostridia</taxon>
        <taxon>Eubacteriales</taxon>
        <taxon>Heliobacteriaceae</taxon>
        <taxon>Heliobacterium</taxon>
    </lineage>
</organism>
<dbReference type="InterPro" id="IPR053603">
    <property type="entry name" value="Cas12b_endonuclease"/>
</dbReference>